<dbReference type="RefSeq" id="WP_350258119.1">
    <property type="nucleotide sequence ID" value="NZ_CP138335.1"/>
</dbReference>
<name>A0AAU7V6J8_9ACTO</name>
<evidence type="ECO:0000256" key="1">
    <source>
        <dbReference type="SAM" id="Coils"/>
    </source>
</evidence>
<dbReference type="KEGG" id="sapp:SAC06_09805"/>
<organism evidence="3">
    <name type="scientific">Scrofimicrobium appendicitidis</name>
    <dbReference type="NCBI Taxonomy" id="3079930"/>
    <lineage>
        <taxon>Bacteria</taxon>
        <taxon>Bacillati</taxon>
        <taxon>Actinomycetota</taxon>
        <taxon>Actinomycetes</taxon>
        <taxon>Actinomycetales</taxon>
        <taxon>Actinomycetaceae</taxon>
        <taxon>Scrofimicrobium</taxon>
    </lineage>
</organism>
<reference evidence="3" key="1">
    <citation type="submission" date="2023-11" db="EMBL/GenBank/DDBJ databases">
        <title>Scrofimicrobium hongkongense sp. nov., isolated from a patient with peritonitis.</title>
        <authorList>
            <person name="Lao H.Y."/>
            <person name="Wong A.Y.P."/>
            <person name="Ng T.L."/>
            <person name="Wong R.Y.L."/>
            <person name="Yau M.C.Y."/>
            <person name="Lam J.Y.W."/>
            <person name="Siu G.K.H."/>
        </authorList>
    </citation>
    <scope>NUCLEOTIDE SEQUENCE</scope>
    <source>
        <strain evidence="3">R131</strain>
    </source>
</reference>
<accession>A0AAU7V6J8</accession>
<evidence type="ECO:0000256" key="2">
    <source>
        <dbReference type="SAM" id="MobiDB-lite"/>
    </source>
</evidence>
<keyword evidence="1" id="KW-0175">Coiled coil</keyword>
<evidence type="ECO:0000313" key="3">
    <source>
        <dbReference type="EMBL" id="XBW07919.1"/>
    </source>
</evidence>
<dbReference type="EMBL" id="CP138335">
    <property type="protein sequence ID" value="XBW07919.1"/>
    <property type="molecule type" value="Genomic_DNA"/>
</dbReference>
<protein>
    <submittedName>
        <fullName evidence="3">Uncharacterized protein</fullName>
    </submittedName>
</protein>
<dbReference type="AlphaFoldDB" id="A0AAU7V6J8"/>
<gene>
    <name evidence="3" type="ORF">SAC06_09805</name>
</gene>
<feature type="region of interest" description="Disordered" evidence="2">
    <location>
        <begin position="1"/>
        <end position="28"/>
    </location>
</feature>
<proteinExistence type="predicted"/>
<feature type="coiled-coil region" evidence="1">
    <location>
        <begin position="91"/>
        <end position="118"/>
    </location>
</feature>
<sequence>MTQPSRFIKRRPGGAMNSAIGPNGSPGWTDWGDLESVREYAVILESQIRQGDRWAAEDLVKFQARVAELEADPAKPHRKRLAELLEWAAQGQDVSAAIADAERNLAEAQRRQADTSNTH</sequence>